<dbReference type="Gene3D" id="3.40.50.300">
    <property type="entry name" value="P-loop containing nucleotide triphosphate hydrolases"/>
    <property type="match status" value="1"/>
</dbReference>
<dbReference type="Pfam" id="PF00176">
    <property type="entry name" value="SNF2-rel_dom"/>
    <property type="match status" value="1"/>
</dbReference>
<comment type="similarity">
    <text evidence="2">Belongs to the SNF2/RAD54 helicase family.</text>
</comment>
<name>A0A1V9YA30_ACHHY</name>
<organism evidence="11 12">
    <name type="scientific">Achlya hypogyna</name>
    <name type="common">Oomycete</name>
    <name type="synonym">Protoachlya hypogyna</name>
    <dbReference type="NCBI Taxonomy" id="1202772"/>
    <lineage>
        <taxon>Eukaryota</taxon>
        <taxon>Sar</taxon>
        <taxon>Stramenopiles</taxon>
        <taxon>Oomycota</taxon>
        <taxon>Saprolegniomycetes</taxon>
        <taxon>Saprolegniales</taxon>
        <taxon>Achlyaceae</taxon>
        <taxon>Achlya</taxon>
    </lineage>
</organism>
<dbReference type="PANTHER" id="PTHR45797:SF1">
    <property type="entry name" value="HELICASE ARIP4"/>
    <property type="match status" value="1"/>
</dbReference>
<evidence type="ECO:0000256" key="8">
    <source>
        <dbReference type="ARBA" id="ARBA00023242"/>
    </source>
</evidence>
<dbReference type="CDD" id="cd18793">
    <property type="entry name" value="SF2_C_SNF"/>
    <property type="match status" value="1"/>
</dbReference>
<evidence type="ECO:0000313" key="11">
    <source>
        <dbReference type="EMBL" id="OQR82539.1"/>
    </source>
</evidence>
<evidence type="ECO:0000313" key="12">
    <source>
        <dbReference type="Proteomes" id="UP000243579"/>
    </source>
</evidence>
<keyword evidence="3" id="KW-0547">Nucleotide-binding</keyword>
<evidence type="ECO:0000259" key="9">
    <source>
        <dbReference type="PROSITE" id="PS51192"/>
    </source>
</evidence>
<evidence type="ECO:0000256" key="5">
    <source>
        <dbReference type="ARBA" id="ARBA00022806"/>
    </source>
</evidence>
<evidence type="ECO:0000256" key="7">
    <source>
        <dbReference type="ARBA" id="ARBA00023125"/>
    </source>
</evidence>
<dbReference type="InterPro" id="IPR038718">
    <property type="entry name" value="SNF2-like_sf"/>
</dbReference>
<dbReference type="InterPro" id="IPR000330">
    <property type="entry name" value="SNF2_N"/>
</dbReference>
<evidence type="ECO:0000259" key="10">
    <source>
        <dbReference type="PROSITE" id="PS51194"/>
    </source>
</evidence>
<sequence>MADESCTCGFLPCVCVTEEEAAQAKKVELLRSILKKTSGPCDVCLMLPCLCDDEYEEADVPVVALPPPPAQDTDAYGRVALENGDEDEEQELWVAEEIAGVLKPHQVDGVRFMTGHIAAGQGCILADYMGLGKTLQLLTTVHSYIVDGLLRGERRTALILCPTVCIMNWVAEFRKWLHESSLEHCPLFQMETASNKATPECRIETLNKWQASGGVMVLGYEMYRILLNPTRAAPEPVLQATTRLTEGTIEFSDRHELTQDKQLRRLAELLCSPGPDLVALDEGHRIKDPTSILCTSLERITTPKRIVLTGYPLQNSLAEYWCMVNFARPGFLGTYESFRTNYERPILDGDPSKACALTHALTDVVLRRGRSLLNSQLPQKFEWIVHCHLSPLQHSLYLSFLDRDRDQKQQWDLFTAYSTLLQVVNHPDVVHARLFSDTTDDQPVEDPSAVLDWQPVLSKAKAKPKKRKRPEVDPASTRWAQAMQVDAYEPGVAEHSGKLVVFLALLQESRQRGDKMAVFSQSVATLQQIARFLDQLDVTATKPARKGAKKLPKKKLPTWRLLDGSVSSTKRMEYIEAFSKPSSGIDVFLVSTRAGAEGINLHAANRVVLFDVSWNPSHDHQSMCRSHRIGQSKDVHVYRLVSHDTIEEKIYAQQVKKVDLSSNVVDATAINAKVAATSSFFEPPAQRPSAPVVHAASGDAVLDTCLESAGNWVAKYFRALHVTDD</sequence>
<keyword evidence="12" id="KW-1185">Reference proteome</keyword>
<dbReference type="InterPro" id="IPR001650">
    <property type="entry name" value="Helicase_C-like"/>
</dbReference>
<dbReference type="Proteomes" id="UP000243579">
    <property type="component" value="Unassembled WGS sequence"/>
</dbReference>
<dbReference type="InterPro" id="IPR044574">
    <property type="entry name" value="ARIP4-like"/>
</dbReference>
<dbReference type="GO" id="GO:0004386">
    <property type="term" value="F:helicase activity"/>
    <property type="evidence" value="ECO:0007669"/>
    <property type="project" value="UniProtKB-KW"/>
</dbReference>
<dbReference type="PROSITE" id="PS51192">
    <property type="entry name" value="HELICASE_ATP_BIND_1"/>
    <property type="match status" value="1"/>
</dbReference>
<dbReference type="GO" id="GO:0003677">
    <property type="term" value="F:DNA binding"/>
    <property type="evidence" value="ECO:0007669"/>
    <property type="project" value="UniProtKB-KW"/>
</dbReference>
<gene>
    <name evidence="11" type="ORF">ACHHYP_15883</name>
</gene>
<dbReference type="PROSITE" id="PS51194">
    <property type="entry name" value="HELICASE_CTER"/>
    <property type="match status" value="1"/>
</dbReference>
<feature type="domain" description="Helicase C-terminal" evidence="10">
    <location>
        <begin position="498"/>
        <end position="676"/>
    </location>
</feature>
<dbReference type="Gene3D" id="3.40.50.10810">
    <property type="entry name" value="Tandem AAA-ATPase domain"/>
    <property type="match status" value="1"/>
</dbReference>
<dbReference type="PANTHER" id="PTHR45797">
    <property type="entry name" value="RAD54-LIKE"/>
    <property type="match status" value="1"/>
</dbReference>
<feature type="domain" description="Helicase ATP-binding" evidence="9">
    <location>
        <begin position="114"/>
        <end position="330"/>
    </location>
</feature>
<comment type="caution">
    <text evidence="11">The sequence shown here is derived from an EMBL/GenBank/DDBJ whole genome shotgun (WGS) entry which is preliminary data.</text>
</comment>
<dbReference type="SUPFAM" id="SSF52540">
    <property type="entry name" value="P-loop containing nucleoside triphosphate hydrolases"/>
    <property type="match status" value="2"/>
</dbReference>
<dbReference type="OrthoDB" id="2020972at2759"/>
<evidence type="ECO:0008006" key="13">
    <source>
        <dbReference type="Google" id="ProtNLM"/>
    </source>
</evidence>
<dbReference type="InterPro" id="IPR014001">
    <property type="entry name" value="Helicase_ATP-bd"/>
</dbReference>
<dbReference type="GO" id="GO:0005524">
    <property type="term" value="F:ATP binding"/>
    <property type="evidence" value="ECO:0007669"/>
    <property type="project" value="UniProtKB-KW"/>
</dbReference>
<dbReference type="GO" id="GO:0016887">
    <property type="term" value="F:ATP hydrolysis activity"/>
    <property type="evidence" value="ECO:0007669"/>
    <property type="project" value="InterPro"/>
</dbReference>
<keyword evidence="7" id="KW-0238">DNA-binding</keyword>
<dbReference type="Pfam" id="PF00271">
    <property type="entry name" value="Helicase_C"/>
    <property type="match status" value="1"/>
</dbReference>
<keyword evidence="6" id="KW-0067">ATP-binding</keyword>
<evidence type="ECO:0000256" key="1">
    <source>
        <dbReference type="ARBA" id="ARBA00004123"/>
    </source>
</evidence>
<reference evidence="11 12" key="1">
    <citation type="journal article" date="2014" name="Genome Biol. Evol.">
        <title>The secreted proteins of Achlya hypogyna and Thraustotheca clavata identify the ancestral oomycete secretome and reveal gene acquisitions by horizontal gene transfer.</title>
        <authorList>
            <person name="Misner I."/>
            <person name="Blouin N."/>
            <person name="Leonard G."/>
            <person name="Richards T.A."/>
            <person name="Lane C.E."/>
        </authorList>
    </citation>
    <scope>NUCLEOTIDE SEQUENCE [LARGE SCALE GENOMIC DNA]</scope>
    <source>
        <strain evidence="11 12">ATCC 48635</strain>
    </source>
</reference>
<dbReference type="CDD" id="cd18007">
    <property type="entry name" value="DEXHc_ATRX-like"/>
    <property type="match status" value="1"/>
</dbReference>
<proteinExistence type="inferred from homology"/>
<keyword evidence="4" id="KW-0378">Hydrolase</keyword>
<evidence type="ECO:0000256" key="2">
    <source>
        <dbReference type="ARBA" id="ARBA00007025"/>
    </source>
</evidence>
<dbReference type="GO" id="GO:0005634">
    <property type="term" value="C:nucleus"/>
    <property type="evidence" value="ECO:0007669"/>
    <property type="project" value="UniProtKB-SubCell"/>
</dbReference>
<evidence type="ECO:0000256" key="3">
    <source>
        <dbReference type="ARBA" id="ARBA00022741"/>
    </source>
</evidence>
<dbReference type="STRING" id="1202772.A0A1V9YA30"/>
<dbReference type="SMART" id="SM00487">
    <property type="entry name" value="DEXDc"/>
    <property type="match status" value="1"/>
</dbReference>
<evidence type="ECO:0000256" key="6">
    <source>
        <dbReference type="ARBA" id="ARBA00022840"/>
    </source>
</evidence>
<keyword evidence="5" id="KW-0347">Helicase</keyword>
<dbReference type="InterPro" id="IPR027417">
    <property type="entry name" value="P-loop_NTPase"/>
</dbReference>
<protein>
    <recommendedName>
        <fullName evidence="13">Transcriptional regulator ATRX</fullName>
    </recommendedName>
</protein>
<dbReference type="AlphaFoldDB" id="A0A1V9YA30"/>
<keyword evidence="8" id="KW-0539">Nucleus</keyword>
<dbReference type="InterPro" id="IPR049730">
    <property type="entry name" value="SNF2/RAD54-like_C"/>
</dbReference>
<evidence type="ECO:0000256" key="4">
    <source>
        <dbReference type="ARBA" id="ARBA00022801"/>
    </source>
</evidence>
<accession>A0A1V9YA30</accession>
<dbReference type="SMART" id="SM00490">
    <property type="entry name" value="HELICc"/>
    <property type="match status" value="1"/>
</dbReference>
<dbReference type="EMBL" id="JNBR01002436">
    <property type="protein sequence ID" value="OQR82539.1"/>
    <property type="molecule type" value="Genomic_DNA"/>
</dbReference>
<comment type="subcellular location">
    <subcellularLocation>
        <location evidence="1">Nucleus</location>
    </subcellularLocation>
</comment>